<dbReference type="EMBL" id="JAUJLE010000188">
    <property type="protein sequence ID" value="KAK0970274.1"/>
    <property type="molecule type" value="Genomic_DNA"/>
</dbReference>
<evidence type="ECO:0000313" key="2">
    <source>
        <dbReference type="EMBL" id="KAK0970274.1"/>
    </source>
</evidence>
<reference evidence="2" key="1">
    <citation type="submission" date="2023-06" db="EMBL/GenBank/DDBJ databases">
        <title>Black Yeasts Isolated from many extreme environments.</title>
        <authorList>
            <person name="Coleine C."/>
            <person name="Stajich J.E."/>
            <person name="Selbmann L."/>
        </authorList>
    </citation>
    <scope>NUCLEOTIDE SEQUENCE</scope>
    <source>
        <strain evidence="2">CCFEE 5200</strain>
    </source>
</reference>
<gene>
    <name evidence="2" type="ORF">LTR91_015971</name>
</gene>
<proteinExistence type="predicted"/>
<protein>
    <submittedName>
        <fullName evidence="2">Uncharacterized protein</fullName>
    </submittedName>
</protein>
<dbReference type="Proteomes" id="UP001175353">
    <property type="component" value="Unassembled WGS sequence"/>
</dbReference>
<dbReference type="AlphaFoldDB" id="A0AAN6K9C3"/>
<name>A0AAN6K9C3_9PEZI</name>
<comment type="caution">
    <text evidence="2">The sequence shown here is derived from an EMBL/GenBank/DDBJ whole genome shotgun (WGS) entry which is preliminary data.</text>
</comment>
<organism evidence="2 3">
    <name type="scientific">Friedmanniomyces endolithicus</name>
    <dbReference type="NCBI Taxonomy" id="329885"/>
    <lineage>
        <taxon>Eukaryota</taxon>
        <taxon>Fungi</taxon>
        <taxon>Dikarya</taxon>
        <taxon>Ascomycota</taxon>
        <taxon>Pezizomycotina</taxon>
        <taxon>Dothideomycetes</taxon>
        <taxon>Dothideomycetidae</taxon>
        <taxon>Mycosphaerellales</taxon>
        <taxon>Teratosphaeriaceae</taxon>
        <taxon>Friedmanniomyces</taxon>
    </lineage>
</organism>
<evidence type="ECO:0000313" key="3">
    <source>
        <dbReference type="Proteomes" id="UP001175353"/>
    </source>
</evidence>
<accession>A0AAN6K9C3</accession>
<feature type="region of interest" description="Disordered" evidence="1">
    <location>
        <begin position="1"/>
        <end position="20"/>
    </location>
</feature>
<sequence>MVKGHYQGQQEQTSPSSMPIRLDGRLAEFGAAAARDCFDCTPSASATARAPEPQQHNKMPSMIKIAMAAATILGVFTAAGKHNPSIDFVHFTQPGCPAEYQLRQKPYDLDGNQCHTFPDHMPPFESFKSTGAPSHGHHMMDQYCHLVVYDEPKCRGNSFTNGDVIDHYGECADVPSRHGRSVKLVCEPYPASTSTVTAFITPTTKIPAPSSTTTTTVSAVLPMSTITTAAEMTTVTLAHASLPCSHGCN</sequence>
<feature type="compositionally biased region" description="Polar residues" evidence="1">
    <location>
        <begin position="7"/>
        <end position="17"/>
    </location>
</feature>
<evidence type="ECO:0000256" key="1">
    <source>
        <dbReference type="SAM" id="MobiDB-lite"/>
    </source>
</evidence>
<keyword evidence="3" id="KW-1185">Reference proteome</keyword>